<evidence type="ECO:0000313" key="3">
    <source>
        <dbReference type="EMBL" id="RXZ53817.1"/>
    </source>
</evidence>
<dbReference type="PANTHER" id="PTHR42916:SF1">
    <property type="entry name" value="PROTEIN PHYLLO, CHLOROPLASTIC"/>
    <property type="match status" value="1"/>
</dbReference>
<organism evidence="3 4">
    <name type="scientific">Senegalimassilia faecalis</name>
    <dbReference type="NCBI Taxonomy" id="2509433"/>
    <lineage>
        <taxon>Bacteria</taxon>
        <taxon>Bacillati</taxon>
        <taxon>Actinomycetota</taxon>
        <taxon>Coriobacteriia</taxon>
        <taxon>Coriobacteriales</taxon>
        <taxon>Coriobacteriaceae</taxon>
        <taxon>Senegalimassilia</taxon>
    </lineage>
</organism>
<protein>
    <submittedName>
        <fullName evidence="3">Alpha/beta fold hydrolase</fullName>
    </submittedName>
</protein>
<name>A0A4V1QTV8_9ACTN</name>
<evidence type="ECO:0000256" key="1">
    <source>
        <dbReference type="ARBA" id="ARBA00023239"/>
    </source>
</evidence>
<dbReference type="GO" id="GO:0016829">
    <property type="term" value="F:lyase activity"/>
    <property type="evidence" value="ECO:0007669"/>
    <property type="project" value="UniProtKB-KW"/>
</dbReference>
<keyword evidence="4" id="KW-1185">Reference proteome</keyword>
<dbReference type="PANTHER" id="PTHR42916">
    <property type="entry name" value="2-SUCCINYL-5-ENOLPYRUVYL-6-HYDROXY-3-CYCLOHEXENE-1-CARBOXYLATE SYNTHASE"/>
    <property type="match status" value="1"/>
</dbReference>
<dbReference type="InterPro" id="IPR029058">
    <property type="entry name" value="AB_hydrolase_fold"/>
</dbReference>
<dbReference type="Pfam" id="PF12697">
    <property type="entry name" value="Abhydrolase_6"/>
    <property type="match status" value="1"/>
</dbReference>
<comment type="caution">
    <text evidence="3">The sequence shown here is derived from an EMBL/GenBank/DDBJ whole genome shotgun (WGS) entry which is preliminary data.</text>
</comment>
<keyword evidence="3" id="KW-0378">Hydrolase</keyword>
<dbReference type="Proteomes" id="UP000293345">
    <property type="component" value="Unassembled WGS sequence"/>
</dbReference>
<proteinExistence type="predicted"/>
<dbReference type="EMBL" id="SDPW01000001">
    <property type="protein sequence ID" value="RXZ53817.1"/>
    <property type="molecule type" value="Genomic_DNA"/>
</dbReference>
<feature type="domain" description="AB hydrolase-1" evidence="2">
    <location>
        <begin position="43"/>
        <end position="290"/>
    </location>
</feature>
<evidence type="ECO:0000259" key="2">
    <source>
        <dbReference type="Pfam" id="PF12697"/>
    </source>
</evidence>
<dbReference type="SUPFAM" id="SSF53474">
    <property type="entry name" value="alpha/beta-Hydrolases"/>
    <property type="match status" value="1"/>
</dbReference>
<dbReference type="GO" id="GO:0016787">
    <property type="term" value="F:hydrolase activity"/>
    <property type="evidence" value="ECO:0007669"/>
    <property type="project" value="UniProtKB-KW"/>
</dbReference>
<dbReference type="Gene3D" id="3.40.50.1820">
    <property type="entry name" value="alpha/beta hydrolase"/>
    <property type="match status" value="1"/>
</dbReference>
<gene>
    <name evidence="3" type="ORF">ET524_04460</name>
</gene>
<dbReference type="AlphaFoldDB" id="A0A4V1QTV8"/>
<evidence type="ECO:0000313" key="4">
    <source>
        <dbReference type="Proteomes" id="UP000293345"/>
    </source>
</evidence>
<dbReference type="InterPro" id="IPR000073">
    <property type="entry name" value="AB_hydrolase_1"/>
</dbReference>
<keyword evidence="1" id="KW-0456">Lyase</keyword>
<sequence>MLQETGEALMAPMTDCFDSDGVRYRYLYCKAQGVPGRRRPPAILVHGFAQSSSSWIGAMDLIAQERDVYAIDLVGHGGSAVPASPAPYSLRSMGEALLDFIDLVPGKPVVVGYSMGGRVALSALLEAGPAAFAKKTRGLLLESAGMGPKTESDRVAAAERDAATVRRLRETSLRDFMTYWENLPLFESQRSLPKRTRALIQAGRLANDAEALARCVECAGQHRMPSYHETTEALRDLGLRGCSTLYLTGAKDEKYSRIANDLHAAGIVQTRVAPKAGHNVHLEDPAAFAACVHSVA</sequence>
<accession>A0A4V1QTV8</accession>
<reference evidence="3 4" key="1">
    <citation type="submission" date="2019-01" db="EMBL/GenBank/DDBJ databases">
        <title>Senegalimassilia sp. nov. KGMB04484 isolated human feces.</title>
        <authorList>
            <person name="Han K.-I."/>
            <person name="Kim J.-S."/>
            <person name="Lee K.C."/>
            <person name="Suh M.K."/>
            <person name="Eom M.K."/>
            <person name="Lee J.H."/>
            <person name="Park S.-H."/>
            <person name="Kang S.W."/>
            <person name="Park J.-E."/>
            <person name="Oh B.S."/>
            <person name="Yu S.Y."/>
            <person name="Choi S.-H."/>
            <person name="Lee D.H."/>
            <person name="Yoon H."/>
            <person name="Kim B.-Y."/>
            <person name="Lee J.H."/>
            <person name="Lee J.-S."/>
        </authorList>
    </citation>
    <scope>NUCLEOTIDE SEQUENCE [LARGE SCALE GENOMIC DNA]</scope>
    <source>
        <strain evidence="3 4">KGMB04484</strain>
    </source>
</reference>